<evidence type="ECO:0000313" key="4">
    <source>
        <dbReference type="Proteomes" id="UP000598217"/>
    </source>
</evidence>
<feature type="transmembrane region" description="Helical" evidence="1">
    <location>
        <begin position="172"/>
        <end position="195"/>
    </location>
</feature>
<keyword evidence="1" id="KW-0472">Membrane</keyword>
<feature type="chain" id="PRO_5045557157" description="FtsX-like permease family protein" evidence="2">
    <location>
        <begin position="29"/>
        <end position="690"/>
    </location>
</feature>
<accession>A0ABR9HNJ5</accession>
<evidence type="ECO:0008006" key="5">
    <source>
        <dbReference type="Google" id="ProtNLM"/>
    </source>
</evidence>
<feature type="transmembrane region" description="Helical" evidence="1">
    <location>
        <begin position="216"/>
        <end position="241"/>
    </location>
</feature>
<dbReference type="RefSeq" id="WP_191267748.1">
    <property type="nucleotide sequence ID" value="NZ_BMXJ01000001.1"/>
</dbReference>
<gene>
    <name evidence="3" type="ORF">H4W79_004808</name>
</gene>
<keyword evidence="2" id="KW-0732">Signal</keyword>
<feature type="transmembrane region" description="Helical" evidence="1">
    <location>
        <begin position="297"/>
        <end position="320"/>
    </location>
</feature>
<comment type="caution">
    <text evidence="3">The sequence shown here is derived from an EMBL/GenBank/DDBJ whole genome shotgun (WGS) entry which is preliminary data.</text>
</comment>
<keyword evidence="1" id="KW-1133">Transmembrane helix</keyword>
<protein>
    <recommendedName>
        <fullName evidence="5">FtsX-like permease family protein</fullName>
    </recommendedName>
</protein>
<evidence type="ECO:0000256" key="2">
    <source>
        <dbReference type="SAM" id="SignalP"/>
    </source>
</evidence>
<feature type="transmembrane region" description="Helical" evidence="1">
    <location>
        <begin position="658"/>
        <end position="678"/>
    </location>
</feature>
<dbReference type="EMBL" id="JADBDY010000001">
    <property type="protein sequence ID" value="MBE1460594.1"/>
    <property type="molecule type" value="Genomic_DNA"/>
</dbReference>
<keyword evidence="4" id="KW-1185">Reference proteome</keyword>
<sequence length="690" mass="72628">MPNRTLSFAYTACVAFAALIAFLLSATAEQTLYVLDDSELVWITENDGTHDTDEVARTVQEVADDHGTAIGYGVLDVNEPSSQAHLYLAVSDPDSRHARWLNDGYRTFSRSFTVHTHPVTDFGEVGPNGYYLVFGPPEAASALRQALADHGLTEAPGARTTRLWHFFSGGHLLHLAAVALLSTVTATAAGVLLAARDHAVRRLQGHSYLSVLTGELVRVARLWAIILPGTAAVTLGLLDIYNGWSQLGFYTPLALAFLAALALPCLAVHAAALALVHTTGILPALRGRLPLRSTTAAIYLVRVPALVLALVIVGGVVAAAQESRDRRTALEVFAQYGDTSRPALSANYGWADADAVDGELGPWLRAADTSGDMVLAVPLAPSEIVPSDPAAPRRERLAAPVLIVNDTYLAREEVLSPAGERYDGASGTVRVLLPESAAARARPVAEGVAGWLEVNGGHGRVPDVEVLPAADGQTVFTYGTQERLGLVLPLLREPVIVALPNGGALSDNSYVNHMSGRYTVFPDPGVVAALRAEDPQASRYVSMVEALTTGASKAHALALGTLRGELFNLLGAASVLLLTAVAACVVHVRTRAQTIFARHISGWSFPATHRRLLTVEALIAAVFVGWAAWGAATASAGSNDPARPLPPGTASATGAEPFHAAGIALASLALTLGVLVLFHHRIVREGSSRA</sequence>
<evidence type="ECO:0000256" key="1">
    <source>
        <dbReference type="SAM" id="Phobius"/>
    </source>
</evidence>
<name>A0ABR9HNJ5_9ACTN</name>
<reference evidence="3 4" key="1">
    <citation type="submission" date="2020-10" db="EMBL/GenBank/DDBJ databases">
        <title>Sequencing the genomes of 1000 actinobacteria strains.</title>
        <authorList>
            <person name="Klenk H.-P."/>
        </authorList>
    </citation>
    <scope>NUCLEOTIDE SEQUENCE [LARGE SCALE GENOMIC DNA]</scope>
    <source>
        <strain evidence="3 4">DSM 45157</strain>
    </source>
</reference>
<evidence type="ECO:0000313" key="3">
    <source>
        <dbReference type="EMBL" id="MBE1460594.1"/>
    </source>
</evidence>
<feature type="transmembrane region" description="Helical" evidence="1">
    <location>
        <begin position="566"/>
        <end position="588"/>
    </location>
</feature>
<keyword evidence="1" id="KW-0812">Transmembrane</keyword>
<proteinExistence type="predicted"/>
<feature type="signal peptide" evidence="2">
    <location>
        <begin position="1"/>
        <end position="28"/>
    </location>
</feature>
<organism evidence="3 4">
    <name type="scientific">Nocardiopsis terrae</name>
    <dbReference type="NCBI Taxonomy" id="372655"/>
    <lineage>
        <taxon>Bacteria</taxon>
        <taxon>Bacillati</taxon>
        <taxon>Actinomycetota</taxon>
        <taxon>Actinomycetes</taxon>
        <taxon>Streptosporangiales</taxon>
        <taxon>Nocardiopsidaceae</taxon>
        <taxon>Nocardiopsis</taxon>
    </lineage>
</organism>
<feature type="transmembrane region" description="Helical" evidence="1">
    <location>
        <begin position="617"/>
        <end position="638"/>
    </location>
</feature>
<dbReference type="Proteomes" id="UP000598217">
    <property type="component" value="Unassembled WGS sequence"/>
</dbReference>
<feature type="transmembrane region" description="Helical" evidence="1">
    <location>
        <begin position="253"/>
        <end position="276"/>
    </location>
</feature>